<dbReference type="AlphaFoldDB" id="A0A8X6LLB5"/>
<dbReference type="Proteomes" id="UP000887116">
    <property type="component" value="Unassembled WGS sequence"/>
</dbReference>
<proteinExistence type="predicted"/>
<keyword evidence="2" id="KW-1185">Reference proteome</keyword>
<name>A0A8X6LLB5_TRICU</name>
<gene>
    <name evidence="1" type="ORF">TNCT_190681</name>
</gene>
<evidence type="ECO:0000313" key="2">
    <source>
        <dbReference type="Proteomes" id="UP000887116"/>
    </source>
</evidence>
<organism evidence="1 2">
    <name type="scientific">Trichonephila clavata</name>
    <name type="common">Joro spider</name>
    <name type="synonym">Nephila clavata</name>
    <dbReference type="NCBI Taxonomy" id="2740835"/>
    <lineage>
        <taxon>Eukaryota</taxon>
        <taxon>Metazoa</taxon>
        <taxon>Ecdysozoa</taxon>
        <taxon>Arthropoda</taxon>
        <taxon>Chelicerata</taxon>
        <taxon>Arachnida</taxon>
        <taxon>Araneae</taxon>
        <taxon>Araneomorphae</taxon>
        <taxon>Entelegynae</taxon>
        <taxon>Araneoidea</taxon>
        <taxon>Nephilidae</taxon>
        <taxon>Trichonephila</taxon>
    </lineage>
</organism>
<accession>A0A8X6LLB5</accession>
<evidence type="ECO:0000313" key="1">
    <source>
        <dbReference type="EMBL" id="GFR12577.1"/>
    </source>
</evidence>
<sequence>MPRDYRNCSGSSPDTISISDVRVFRTPGEGELGNASRVSITVTYEASDGWQSLPFHSLVFSGCEKKAMFLNKM</sequence>
<comment type="caution">
    <text evidence="1">The sequence shown here is derived from an EMBL/GenBank/DDBJ whole genome shotgun (WGS) entry which is preliminary data.</text>
</comment>
<reference evidence="1" key="1">
    <citation type="submission" date="2020-07" db="EMBL/GenBank/DDBJ databases">
        <title>Multicomponent nature underlies the extraordinary mechanical properties of spider dragline silk.</title>
        <authorList>
            <person name="Kono N."/>
            <person name="Nakamura H."/>
            <person name="Mori M."/>
            <person name="Yoshida Y."/>
            <person name="Ohtoshi R."/>
            <person name="Malay A.D."/>
            <person name="Moran D.A.P."/>
            <person name="Tomita M."/>
            <person name="Numata K."/>
            <person name="Arakawa K."/>
        </authorList>
    </citation>
    <scope>NUCLEOTIDE SEQUENCE</scope>
</reference>
<protein>
    <submittedName>
        <fullName evidence="1">Uncharacterized protein</fullName>
    </submittedName>
</protein>
<dbReference type="EMBL" id="BMAO01006930">
    <property type="protein sequence ID" value="GFR12577.1"/>
    <property type="molecule type" value="Genomic_DNA"/>
</dbReference>
<dbReference type="OrthoDB" id="10492726at2759"/>